<evidence type="ECO:0000313" key="2">
    <source>
        <dbReference type="EMBL" id="KAK1332097.1"/>
    </source>
</evidence>
<dbReference type="Pfam" id="PF01359">
    <property type="entry name" value="Transposase_1"/>
    <property type="match status" value="1"/>
</dbReference>
<dbReference type="InterPro" id="IPR001888">
    <property type="entry name" value="Transposase_1"/>
</dbReference>
<organism evidence="2 3">
    <name type="scientific">Cnephaeus nilssonii</name>
    <name type="common">Northern bat</name>
    <name type="synonym">Eptesicus nilssonii</name>
    <dbReference type="NCBI Taxonomy" id="3371016"/>
    <lineage>
        <taxon>Eukaryota</taxon>
        <taxon>Metazoa</taxon>
        <taxon>Chordata</taxon>
        <taxon>Craniata</taxon>
        <taxon>Vertebrata</taxon>
        <taxon>Euteleostomi</taxon>
        <taxon>Mammalia</taxon>
        <taxon>Eutheria</taxon>
        <taxon>Laurasiatheria</taxon>
        <taxon>Chiroptera</taxon>
        <taxon>Yangochiroptera</taxon>
        <taxon>Vespertilionidae</taxon>
        <taxon>Cnephaeus</taxon>
    </lineage>
</organism>
<name>A0AA40HJP4_CNENI</name>
<gene>
    <name evidence="2" type="ORF">QTO34_007783</name>
</gene>
<feature type="region of interest" description="Disordered" evidence="1">
    <location>
        <begin position="104"/>
        <end position="124"/>
    </location>
</feature>
<keyword evidence="3" id="KW-1185">Reference proteome</keyword>
<accession>A0AA40HJP4</accession>
<feature type="compositionally biased region" description="Basic and acidic residues" evidence="1">
    <location>
        <begin position="293"/>
        <end position="303"/>
    </location>
</feature>
<evidence type="ECO:0000313" key="3">
    <source>
        <dbReference type="Proteomes" id="UP001177744"/>
    </source>
</evidence>
<dbReference type="AlphaFoldDB" id="A0AA40HJP4"/>
<evidence type="ECO:0000256" key="1">
    <source>
        <dbReference type="SAM" id="MobiDB-lite"/>
    </source>
</evidence>
<feature type="compositionally biased region" description="Polar residues" evidence="1">
    <location>
        <begin position="305"/>
        <end position="316"/>
    </location>
</feature>
<feature type="region of interest" description="Disordered" evidence="1">
    <location>
        <begin position="282"/>
        <end position="316"/>
    </location>
</feature>
<proteinExistence type="predicted"/>
<feature type="region of interest" description="Disordered" evidence="1">
    <location>
        <begin position="11"/>
        <end position="31"/>
    </location>
</feature>
<protein>
    <submittedName>
        <fullName evidence="2">Uncharacterized protein</fullName>
    </submittedName>
</protein>
<comment type="caution">
    <text evidence="2">The sequence shown here is derived from an EMBL/GenBank/DDBJ whole genome shotgun (WGS) entry which is preliminary data.</text>
</comment>
<sequence length="316" mass="34516">MPGFITKVTKAGIPPHPPGVPPQPLHASAPARCPQALHRSTINIDCKSKSLQKEDNALVYNELLKPGETVNTDRYRQQIINLNHALMVKQPECARRHGKLQCGGEMKEEEDGGKEASYAQSPSPTLVIPGVVSRLAYSGGMKPQARTSHSEAAGEQRDFISFTWRITSSTCWTKQAGDRALGGPGSVSCFNSVWREQTQGRPFLQPPTTPQRLIQPPPQHRLRHPHCPAQPTPFGVFDFNSLLRTTRSPQSRQNHSPEAEAAVCRLATPRLRPAPTSLGLCFQGPCGLGGRDGSSEQKQEGTRLSKMQTSAEASPR</sequence>
<dbReference type="EMBL" id="JAULJE010000019">
    <property type="protein sequence ID" value="KAK1332097.1"/>
    <property type="molecule type" value="Genomic_DNA"/>
</dbReference>
<dbReference type="Proteomes" id="UP001177744">
    <property type="component" value="Unassembled WGS sequence"/>
</dbReference>
<reference evidence="2" key="1">
    <citation type="submission" date="2023-06" db="EMBL/GenBank/DDBJ databases">
        <title>Reference genome for the Northern bat (Eptesicus nilssonii), a most northern bat species.</title>
        <authorList>
            <person name="Laine V.N."/>
            <person name="Pulliainen A.T."/>
            <person name="Lilley T.M."/>
        </authorList>
    </citation>
    <scope>NUCLEOTIDE SEQUENCE</scope>
    <source>
        <strain evidence="2">BLF_Eptnil</strain>
        <tissue evidence="2">Kidney</tissue>
    </source>
</reference>
<feature type="compositionally biased region" description="Pro residues" evidence="1">
    <location>
        <begin position="14"/>
        <end position="24"/>
    </location>
</feature>